<dbReference type="AlphaFoldDB" id="A0A914GYK0"/>
<dbReference type="WBParaSite" id="Gr19_v10_g11583.t1">
    <property type="protein sequence ID" value="Gr19_v10_g11583.t1"/>
    <property type="gene ID" value="Gr19_v10_g11583"/>
</dbReference>
<accession>A0A914GYK0</accession>
<dbReference type="Proteomes" id="UP000887572">
    <property type="component" value="Unplaced"/>
</dbReference>
<keyword evidence="1" id="KW-1185">Reference proteome</keyword>
<evidence type="ECO:0000313" key="2">
    <source>
        <dbReference type="WBParaSite" id="Gr19_v10_g11583.t1"/>
    </source>
</evidence>
<protein>
    <submittedName>
        <fullName evidence="2">SWIM-type domain-containing protein</fullName>
    </submittedName>
</protein>
<name>A0A914GYK0_GLORO</name>
<proteinExistence type="predicted"/>
<organism evidence="1 2">
    <name type="scientific">Globodera rostochiensis</name>
    <name type="common">Golden nematode worm</name>
    <name type="synonym">Heterodera rostochiensis</name>
    <dbReference type="NCBI Taxonomy" id="31243"/>
    <lineage>
        <taxon>Eukaryota</taxon>
        <taxon>Metazoa</taxon>
        <taxon>Ecdysozoa</taxon>
        <taxon>Nematoda</taxon>
        <taxon>Chromadorea</taxon>
        <taxon>Rhabditida</taxon>
        <taxon>Tylenchina</taxon>
        <taxon>Tylenchomorpha</taxon>
        <taxon>Tylenchoidea</taxon>
        <taxon>Heteroderidae</taxon>
        <taxon>Heteroderinae</taxon>
        <taxon>Globodera</taxon>
    </lineage>
</organism>
<reference evidence="2" key="1">
    <citation type="submission" date="2022-11" db="UniProtKB">
        <authorList>
            <consortium name="WormBaseParasite"/>
        </authorList>
    </citation>
    <scope>IDENTIFICATION</scope>
</reference>
<sequence>MINHLKTKNHEDALKLFESENAEMVKPNFLMWKLAGYRKSSPQTLQRIFRLGIVRLGRDENVFECSCHFCKQREDIFNGRAPFCKHVKEQARRKNGGKFDAY</sequence>
<evidence type="ECO:0000313" key="1">
    <source>
        <dbReference type="Proteomes" id="UP000887572"/>
    </source>
</evidence>